<dbReference type="STRING" id="1137799.GZ78_09745"/>
<dbReference type="eggNOG" id="ENOG503155K">
    <property type="taxonomic scope" value="Bacteria"/>
</dbReference>
<organism evidence="1 2">
    <name type="scientific">Endozoicomonas numazuensis</name>
    <dbReference type="NCBI Taxonomy" id="1137799"/>
    <lineage>
        <taxon>Bacteria</taxon>
        <taxon>Pseudomonadati</taxon>
        <taxon>Pseudomonadota</taxon>
        <taxon>Gammaproteobacteria</taxon>
        <taxon>Oceanospirillales</taxon>
        <taxon>Endozoicomonadaceae</taxon>
        <taxon>Endozoicomonas</taxon>
    </lineage>
</organism>
<dbReference type="OrthoDB" id="8479499at2"/>
<proteinExistence type="predicted"/>
<name>A0A081NHI4_9GAMM</name>
<dbReference type="Proteomes" id="UP000028073">
    <property type="component" value="Unassembled WGS sequence"/>
</dbReference>
<dbReference type="RefSeq" id="WP_034834855.1">
    <property type="nucleotide sequence ID" value="NZ_JOKH01000002.1"/>
</dbReference>
<dbReference type="EMBL" id="JOKH01000002">
    <property type="protein sequence ID" value="KEQ17907.1"/>
    <property type="molecule type" value="Genomic_DNA"/>
</dbReference>
<gene>
    <name evidence="1" type="ORF">GZ78_09745</name>
</gene>
<evidence type="ECO:0000313" key="1">
    <source>
        <dbReference type="EMBL" id="KEQ17907.1"/>
    </source>
</evidence>
<dbReference type="AlphaFoldDB" id="A0A081NHI4"/>
<evidence type="ECO:0000313" key="2">
    <source>
        <dbReference type="Proteomes" id="UP000028073"/>
    </source>
</evidence>
<protein>
    <submittedName>
        <fullName evidence="1">Uncharacterized protein</fullName>
    </submittedName>
</protein>
<sequence>MSANQLALEDITNGLEIIRVRYEMPDSSALVRYTTRFDDDQPEELTVHSSWGDPAVSARKTGSFTLKNLVNELRFAYVLVHAFPDEQAMDFYLAGMNTGLAQLEFIGGNYDFDRMWVTRGISNLELPVAIFLGQRHAVNAQPSVTLVDHRQQAMGEVVYRAVRGAGDHVGEEFFTQD</sequence>
<comment type="caution">
    <text evidence="1">The sequence shown here is derived from an EMBL/GenBank/DDBJ whole genome shotgun (WGS) entry which is preliminary data.</text>
</comment>
<accession>A0A081NHI4</accession>
<reference evidence="1 2" key="1">
    <citation type="submission" date="2014-06" db="EMBL/GenBank/DDBJ databases">
        <title>Whole Genome Sequences of Three Symbiotic Endozoicomonas Bacteria.</title>
        <authorList>
            <person name="Neave M.J."/>
            <person name="Apprill A."/>
            <person name="Voolstra C.R."/>
        </authorList>
    </citation>
    <scope>NUCLEOTIDE SEQUENCE [LARGE SCALE GENOMIC DNA]</scope>
    <source>
        <strain evidence="1 2">DSM 25634</strain>
    </source>
</reference>
<keyword evidence="2" id="KW-1185">Reference proteome</keyword>